<protein>
    <submittedName>
        <fullName evidence="1">Uncharacterized protein</fullName>
    </submittedName>
</protein>
<dbReference type="AlphaFoldDB" id="A0A3M7TQP6"/>
<evidence type="ECO:0000313" key="2">
    <source>
        <dbReference type="Proteomes" id="UP000278746"/>
    </source>
</evidence>
<accession>A0A3M7TQP6</accession>
<organism evidence="1 2">
    <name type="scientific">Alteribacter keqinensis</name>
    <dbReference type="NCBI Taxonomy" id="2483800"/>
    <lineage>
        <taxon>Bacteria</taxon>
        <taxon>Bacillati</taxon>
        <taxon>Bacillota</taxon>
        <taxon>Bacilli</taxon>
        <taxon>Bacillales</taxon>
        <taxon>Bacillaceae</taxon>
        <taxon>Alteribacter</taxon>
    </lineage>
</organism>
<gene>
    <name evidence="1" type="ORF">EBO34_15755</name>
</gene>
<keyword evidence="2" id="KW-1185">Reference proteome</keyword>
<evidence type="ECO:0000313" key="1">
    <source>
        <dbReference type="EMBL" id="RNA66670.1"/>
    </source>
</evidence>
<dbReference type="RefSeq" id="WP_122900344.1">
    <property type="nucleotide sequence ID" value="NZ_RHIB01000003.1"/>
</dbReference>
<proteinExistence type="predicted"/>
<name>A0A3M7TQP6_9BACI</name>
<dbReference type="EMBL" id="RHIB01000003">
    <property type="protein sequence ID" value="RNA66670.1"/>
    <property type="molecule type" value="Genomic_DNA"/>
</dbReference>
<reference evidence="1 2" key="1">
    <citation type="submission" date="2018-10" db="EMBL/GenBank/DDBJ databases">
        <title>Bacillus Keqinensis sp. nov., a moderately halophilic bacterium isolated from a saline-alkaline lake.</title>
        <authorList>
            <person name="Wang H."/>
        </authorList>
    </citation>
    <scope>NUCLEOTIDE SEQUENCE [LARGE SCALE GENOMIC DNA]</scope>
    <source>
        <strain evidence="1 2">KQ-3</strain>
    </source>
</reference>
<dbReference type="OrthoDB" id="2607182at2"/>
<dbReference type="Proteomes" id="UP000278746">
    <property type="component" value="Unassembled WGS sequence"/>
</dbReference>
<comment type="caution">
    <text evidence="1">The sequence shown here is derived from an EMBL/GenBank/DDBJ whole genome shotgun (WGS) entry which is preliminary data.</text>
</comment>
<sequence length="110" mass="12166">MKKLQAYFRTENDAETASISLKQLRVSNVIVDEIPQQSRENIVLVPAANVGSGTAAAGVVPPAAGKNKLTMSKDKNKAFQYILECDVEETDYEAAKEKLEQNDAYMEQKE</sequence>